<keyword evidence="2" id="KW-1185">Reference proteome</keyword>
<dbReference type="EMBL" id="BJCE01000003">
    <property type="protein sequence ID" value="GCL35100.1"/>
    <property type="molecule type" value="Genomic_DNA"/>
</dbReference>
<organism evidence="1 2">
    <name type="scientific">Sphaerospermopsis reniformis</name>
    <dbReference type="NCBI Taxonomy" id="531300"/>
    <lineage>
        <taxon>Bacteria</taxon>
        <taxon>Bacillati</taxon>
        <taxon>Cyanobacteriota</taxon>
        <taxon>Cyanophyceae</taxon>
        <taxon>Nostocales</taxon>
        <taxon>Aphanizomenonaceae</taxon>
        <taxon>Sphaerospermopsis</taxon>
    </lineage>
</organism>
<evidence type="ECO:0000313" key="1">
    <source>
        <dbReference type="EMBL" id="GCL35100.1"/>
    </source>
</evidence>
<evidence type="ECO:0000313" key="2">
    <source>
        <dbReference type="Proteomes" id="UP000300142"/>
    </source>
</evidence>
<sequence>MKDQEVRNTEIFVFNNYVQLILLCHPVLPTDKTIGLSRIGT</sequence>
<protein>
    <submittedName>
        <fullName evidence="1">Uncharacterized protein</fullName>
    </submittedName>
</protein>
<reference evidence="2" key="1">
    <citation type="submission" date="2019-02" db="EMBL/GenBank/DDBJ databases">
        <title>Draft genome sequence of Sphaerospermopsis reniformis NIES-1949.</title>
        <authorList>
            <person name="Yamaguchi H."/>
            <person name="Suzuki S."/>
            <person name="Kawachi M."/>
        </authorList>
    </citation>
    <scope>NUCLEOTIDE SEQUENCE [LARGE SCALE GENOMIC DNA]</scope>
    <source>
        <strain evidence="2">NIES-1949</strain>
    </source>
</reference>
<gene>
    <name evidence="1" type="ORF">SR1949_01920</name>
</gene>
<comment type="caution">
    <text evidence="1">The sequence shown here is derived from an EMBL/GenBank/DDBJ whole genome shotgun (WGS) entry which is preliminary data.</text>
</comment>
<dbReference type="AlphaFoldDB" id="A0A479ZQX7"/>
<dbReference type="Proteomes" id="UP000300142">
    <property type="component" value="Unassembled WGS sequence"/>
</dbReference>
<accession>A0A479ZQX7</accession>
<name>A0A479ZQX7_9CYAN</name>
<proteinExistence type="predicted"/>